<organism evidence="2 3">
    <name type="scientific">Diceros bicornis minor</name>
    <name type="common">South-central black rhinoceros</name>
    <dbReference type="NCBI Taxonomy" id="77932"/>
    <lineage>
        <taxon>Eukaryota</taxon>
        <taxon>Metazoa</taxon>
        <taxon>Chordata</taxon>
        <taxon>Craniata</taxon>
        <taxon>Vertebrata</taxon>
        <taxon>Euteleostomi</taxon>
        <taxon>Mammalia</taxon>
        <taxon>Eutheria</taxon>
        <taxon>Laurasiatheria</taxon>
        <taxon>Perissodactyla</taxon>
        <taxon>Rhinocerotidae</taxon>
        <taxon>Diceros</taxon>
    </lineage>
</organism>
<sequence length="83" mass="9453">MKCCALEDIQKDNHGESTWVVLHHKSSWWANGVISAFTLMISVSSSQSYIALMSHLYRGEDPTHSQKPMEEETALDKREKKST</sequence>
<evidence type="ECO:0000313" key="3">
    <source>
        <dbReference type="Proteomes" id="UP000551758"/>
    </source>
</evidence>
<dbReference type="AlphaFoldDB" id="A0A7J7EU44"/>
<gene>
    <name evidence="2" type="ORF">HPG69_010735</name>
</gene>
<evidence type="ECO:0000256" key="1">
    <source>
        <dbReference type="SAM" id="MobiDB-lite"/>
    </source>
</evidence>
<proteinExistence type="predicted"/>
<evidence type="ECO:0000313" key="2">
    <source>
        <dbReference type="EMBL" id="KAF5919335.1"/>
    </source>
</evidence>
<feature type="region of interest" description="Disordered" evidence="1">
    <location>
        <begin position="59"/>
        <end position="83"/>
    </location>
</feature>
<name>A0A7J7EU44_DICBM</name>
<keyword evidence="3" id="KW-1185">Reference proteome</keyword>
<accession>A0A7J7EU44</accession>
<comment type="caution">
    <text evidence="2">The sequence shown here is derived from an EMBL/GenBank/DDBJ whole genome shotgun (WGS) entry which is preliminary data.</text>
</comment>
<dbReference type="EMBL" id="JACDTQ010002363">
    <property type="protein sequence ID" value="KAF5919335.1"/>
    <property type="molecule type" value="Genomic_DNA"/>
</dbReference>
<dbReference type="Proteomes" id="UP000551758">
    <property type="component" value="Unassembled WGS sequence"/>
</dbReference>
<protein>
    <submittedName>
        <fullName evidence="2">Uncharacterized protein</fullName>
    </submittedName>
</protein>
<reference evidence="2 3" key="1">
    <citation type="journal article" date="2020" name="Mol. Biol. Evol.">
        <title>Interspecific Gene Flow and the Evolution of Specialization in Black and White Rhinoceros.</title>
        <authorList>
            <person name="Moodley Y."/>
            <person name="Westbury M.V."/>
            <person name="Russo I.M."/>
            <person name="Gopalakrishnan S."/>
            <person name="Rakotoarivelo A."/>
            <person name="Olsen R.A."/>
            <person name="Prost S."/>
            <person name="Tunstall T."/>
            <person name="Ryder O.A."/>
            <person name="Dalen L."/>
            <person name="Bruford M.W."/>
        </authorList>
    </citation>
    <scope>NUCLEOTIDE SEQUENCE [LARGE SCALE GENOMIC DNA]</scope>
    <source>
        <strain evidence="2">SBR-YM</strain>
        <tissue evidence="2">Skin</tissue>
    </source>
</reference>